<dbReference type="Proteomes" id="UP001651880">
    <property type="component" value="Unassembled WGS sequence"/>
</dbReference>
<gene>
    <name evidence="2" type="ORF">LJD61_17730</name>
</gene>
<protein>
    <submittedName>
        <fullName evidence="2">Uncharacterized protein</fullName>
    </submittedName>
</protein>
<dbReference type="RefSeq" id="WP_255228895.1">
    <property type="nucleotide sequence ID" value="NZ_JAJEKE010000021.1"/>
</dbReference>
<keyword evidence="1" id="KW-1133">Transmembrane helix</keyword>
<evidence type="ECO:0000256" key="1">
    <source>
        <dbReference type="SAM" id="Phobius"/>
    </source>
</evidence>
<dbReference type="EMBL" id="JAJEKE010000021">
    <property type="protein sequence ID" value="MCQ1531365.1"/>
    <property type="molecule type" value="Genomic_DNA"/>
</dbReference>
<keyword evidence="1" id="KW-0812">Transmembrane</keyword>
<evidence type="ECO:0000313" key="2">
    <source>
        <dbReference type="EMBL" id="MCQ1531365.1"/>
    </source>
</evidence>
<feature type="transmembrane region" description="Helical" evidence="1">
    <location>
        <begin position="5"/>
        <end position="21"/>
    </location>
</feature>
<feature type="transmembrane region" description="Helical" evidence="1">
    <location>
        <begin position="27"/>
        <end position="45"/>
    </location>
</feature>
<evidence type="ECO:0000313" key="3">
    <source>
        <dbReference type="Proteomes" id="UP001651880"/>
    </source>
</evidence>
<name>A0ABT1NJC6_9FIRM</name>
<keyword evidence="3" id="KW-1185">Reference proteome</keyword>
<organism evidence="2 3">
    <name type="scientific">Lutispora saccharofermentans</name>
    <dbReference type="NCBI Taxonomy" id="3024236"/>
    <lineage>
        <taxon>Bacteria</taxon>
        <taxon>Bacillati</taxon>
        <taxon>Bacillota</taxon>
        <taxon>Clostridia</taxon>
        <taxon>Lutisporales</taxon>
        <taxon>Lutisporaceae</taxon>
        <taxon>Lutispora</taxon>
    </lineage>
</organism>
<sequence length="47" mass="5532">MLYIYLGIILFLIIFILWNMFEEKDILAQIDAALVLVPLVLRLLLIK</sequence>
<reference evidence="2 3" key="1">
    <citation type="submission" date="2021-10" db="EMBL/GenBank/DDBJ databases">
        <title>Lutispora strain m25 sp. nov., a thermophilic, non-spore-forming bacterium isolated from a lab-scale methanogenic bioreactor digesting anaerobic sludge.</title>
        <authorList>
            <person name="El Houari A."/>
            <person name="Mcdonald J."/>
        </authorList>
    </citation>
    <scope>NUCLEOTIDE SEQUENCE [LARGE SCALE GENOMIC DNA]</scope>
    <source>
        <strain evidence="3">m25</strain>
    </source>
</reference>
<keyword evidence="1" id="KW-0472">Membrane</keyword>
<accession>A0ABT1NJC6</accession>
<proteinExistence type="predicted"/>
<comment type="caution">
    <text evidence="2">The sequence shown here is derived from an EMBL/GenBank/DDBJ whole genome shotgun (WGS) entry which is preliminary data.</text>
</comment>